<protein>
    <submittedName>
        <fullName evidence="11">DNA repair protein XRCC4-like</fullName>
    </submittedName>
</protein>
<evidence type="ECO:0000256" key="8">
    <source>
        <dbReference type="SAM" id="MobiDB-lite"/>
    </source>
</evidence>
<evidence type="ECO:0000313" key="11">
    <source>
        <dbReference type="EMBL" id="GFS03124.1"/>
    </source>
</evidence>
<keyword evidence="3" id="KW-0233">DNA recombination</keyword>
<dbReference type="Gene3D" id="1.20.5.370">
    <property type="match status" value="1"/>
</dbReference>
<dbReference type="SUPFAM" id="SSF50809">
    <property type="entry name" value="XRCC4, N-terminal domain"/>
    <property type="match status" value="1"/>
</dbReference>
<evidence type="ECO:0000259" key="10">
    <source>
        <dbReference type="Pfam" id="PF21924"/>
    </source>
</evidence>
<dbReference type="GO" id="GO:0006310">
    <property type="term" value="P:DNA recombination"/>
    <property type="evidence" value="ECO:0007669"/>
    <property type="project" value="UniProtKB-KW"/>
</dbReference>
<dbReference type="Pfam" id="PF06632">
    <property type="entry name" value="XRCC4"/>
    <property type="match status" value="1"/>
</dbReference>
<evidence type="ECO:0000256" key="7">
    <source>
        <dbReference type="SAM" id="Coils"/>
    </source>
</evidence>
<comment type="similarity">
    <text evidence="6">Belongs to the XRCC4-XLF family. XRCC4 subfamily.</text>
</comment>
<feature type="coiled-coil region" evidence="7">
    <location>
        <begin position="150"/>
        <end position="184"/>
    </location>
</feature>
<keyword evidence="7" id="KW-0175">Coiled coil</keyword>
<dbReference type="InterPro" id="IPR038051">
    <property type="entry name" value="XRCC4-like_N_sf"/>
</dbReference>
<dbReference type="EMBL" id="BMAT01002257">
    <property type="protein sequence ID" value="GFS03124.1"/>
    <property type="molecule type" value="Genomic_DNA"/>
</dbReference>
<dbReference type="GO" id="GO:0010165">
    <property type="term" value="P:response to X-ray"/>
    <property type="evidence" value="ECO:0007669"/>
    <property type="project" value="TreeGrafter"/>
</dbReference>
<dbReference type="Proteomes" id="UP000762676">
    <property type="component" value="Unassembled WGS sequence"/>
</dbReference>
<reference evidence="11 12" key="1">
    <citation type="journal article" date="2021" name="Elife">
        <title>Chloroplast acquisition without the gene transfer in kleptoplastic sea slugs, Plakobranchus ocellatus.</title>
        <authorList>
            <person name="Maeda T."/>
            <person name="Takahashi S."/>
            <person name="Yoshida T."/>
            <person name="Shimamura S."/>
            <person name="Takaki Y."/>
            <person name="Nagai Y."/>
            <person name="Toyoda A."/>
            <person name="Suzuki Y."/>
            <person name="Arimoto A."/>
            <person name="Ishii H."/>
            <person name="Satoh N."/>
            <person name="Nishiyama T."/>
            <person name="Hasebe M."/>
            <person name="Maruyama T."/>
            <person name="Minagawa J."/>
            <person name="Obokata J."/>
            <person name="Shigenobu S."/>
        </authorList>
    </citation>
    <scope>NUCLEOTIDE SEQUENCE [LARGE SCALE GENOMIC DNA]</scope>
</reference>
<keyword evidence="5" id="KW-0539">Nucleus</keyword>
<sequence length="287" mass="31975">MNEVENVTLSEIICDTGSENRQIFLQTKRQNDGDEGFDLLVLDGSCAWEGQISEEALDRNCEALKMDFNTYVKETAAALTKSSVSDVSFECVFKPLGASSGRLTWKKVPAQSIKFNLGSVDLKKVTNTRETLTSVLSQCISSTHALQTQIVSLQSLNERLTHERQNALKRLDKCVTAKDELEKDLYSKFVAVLNSKKEKILELEANQMPQEVEGAINFLYIVPQTKDLCAVYDNDTDEEASPPPRKKPAGKTTRNLQLESSLNLGDDDEDEAQQTPVPRRSVFDSSS</sequence>
<dbReference type="SUPFAM" id="SSF58022">
    <property type="entry name" value="XRCC4, C-terminal oligomerization domain"/>
    <property type="match status" value="1"/>
</dbReference>
<dbReference type="GO" id="GO:0006303">
    <property type="term" value="P:double-strand break repair via nonhomologous end joining"/>
    <property type="evidence" value="ECO:0007669"/>
    <property type="project" value="TreeGrafter"/>
</dbReference>
<evidence type="ECO:0000256" key="3">
    <source>
        <dbReference type="ARBA" id="ARBA00023172"/>
    </source>
</evidence>
<evidence type="ECO:0000256" key="2">
    <source>
        <dbReference type="ARBA" id="ARBA00022763"/>
    </source>
</evidence>
<feature type="compositionally biased region" description="Polar residues" evidence="8">
    <location>
        <begin position="252"/>
        <end position="263"/>
    </location>
</feature>
<dbReference type="CDD" id="cd22283">
    <property type="entry name" value="HD_XRCC4_N"/>
    <property type="match status" value="1"/>
</dbReference>
<evidence type="ECO:0000313" key="12">
    <source>
        <dbReference type="Proteomes" id="UP000762676"/>
    </source>
</evidence>
<evidence type="ECO:0000256" key="4">
    <source>
        <dbReference type="ARBA" id="ARBA00023204"/>
    </source>
</evidence>
<keyword evidence="12" id="KW-1185">Reference proteome</keyword>
<dbReference type="InterPro" id="IPR014751">
    <property type="entry name" value="XRCC4-like_C"/>
</dbReference>
<feature type="domain" description="XRCC4 N-terminal" evidence="9">
    <location>
        <begin position="23"/>
        <end position="123"/>
    </location>
</feature>
<dbReference type="InterPro" id="IPR053961">
    <property type="entry name" value="XRCC4_N"/>
</dbReference>
<organism evidence="11 12">
    <name type="scientific">Elysia marginata</name>
    <dbReference type="NCBI Taxonomy" id="1093978"/>
    <lineage>
        <taxon>Eukaryota</taxon>
        <taxon>Metazoa</taxon>
        <taxon>Spiralia</taxon>
        <taxon>Lophotrochozoa</taxon>
        <taxon>Mollusca</taxon>
        <taxon>Gastropoda</taxon>
        <taxon>Heterobranchia</taxon>
        <taxon>Euthyneura</taxon>
        <taxon>Panpulmonata</taxon>
        <taxon>Sacoglossa</taxon>
        <taxon>Placobranchoidea</taxon>
        <taxon>Plakobranchidae</taxon>
        <taxon>Elysia</taxon>
    </lineage>
</organism>
<dbReference type="InterPro" id="IPR009089">
    <property type="entry name" value="XRCC4_N_sf"/>
</dbReference>
<dbReference type="Gene3D" id="2.170.210.10">
    <property type="entry name" value="DNA double-strand break repair and VJ recombination XRCC4, N-terminal"/>
    <property type="match status" value="1"/>
</dbReference>
<evidence type="ECO:0000259" key="9">
    <source>
        <dbReference type="Pfam" id="PF06632"/>
    </source>
</evidence>
<keyword evidence="4" id="KW-0234">DNA repair</keyword>
<dbReference type="PANTHER" id="PTHR28559">
    <property type="entry name" value="DNA REPAIR PROTEIN XRCC4"/>
    <property type="match status" value="1"/>
</dbReference>
<dbReference type="GO" id="GO:0005958">
    <property type="term" value="C:DNA-dependent protein kinase-DNA ligase 4 complex"/>
    <property type="evidence" value="ECO:0007669"/>
    <property type="project" value="TreeGrafter"/>
</dbReference>
<comment type="caution">
    <text evidence="11">The sequence shown here is derived from an EMBL/GenBank/DDBJ whole genome shotgun (WGS) entry which is preliminary data.</text>
</comment>
<name>A0AAV4HYT4_9GAST</name>
<evidence type="ECO:0000256" key="1">
    <source>
        <dbReference type="ARBA" id="ARBA00004123"/>
    </source>
</evidence>
<proteinExistence type="inferred from homology"/>
<evidence type="ECO:0000256" key="5">
    <source>
        <dbReference type="ARBA" id="ARBA00023242"/>
    </source>
</evidence>
<gene>
    <name evidence="11" type="ORF">ElyMa_001141800</name>
</gene>
<dbReference type="GO" id="GO:0032807">
    <property type="term" value="C:DNA ligase IV complex"/>
    <property type="evidence" value="ECO:0007669"/>
    <property type="project" value="TreeGrafter"/>
</dbReference>
<evidence type="ECO:0000256" key="6">
    <source>
        <dbReference type="ARBA" id="ARBA00025728"/>
    </source>
</evidence>
<dbReference type="AlphaFoldDB" id="A0AAV4HYT4"/>
<dbReference type="PANTHER" id="PTHR28559:SF1">
    <property type="entry name" value="DNA REPAIR PROTEIN XRCC4"/>
    <property type="match status" value="1"/>
</dbReference>
<dbReference type="Pfam" id="PF21924">
    <property type="entry name" value="XRCC4_CC"/>
    <property type="match status" value="1"/>
</dbReference>
<dbReference type="GO" id="GO:0003677">
    <property type="term" value="F:DNA binding"/>
    <property type="evidence" value="ECO:0007669"/>
    <property type="project" value="InterPro"/>
</dbReference>
<feature type="domain" description="XRCC4 coiled-coil" evidence="10">
    <location>
        <begin position="130"/>
        <end position="203"/>
    </location>
</feature>
<accession>A0AAV4HYT4</accession>
<keyword evidence="2" id="KW-0227">DNA damage</keyword>
<feature type="region of interest" description="Disordered" evidence="8">
    <location>
        <begin position="234"/>
        <end position="287"/>
    </location>
</feature>
<dbReference type="InterPro" id="IPR053962">
    <property type="entry name" value="XRCC4_CC"/>
</dbReference>
<dbReference type="InterPro" id="IPR010585">
    <property type="entry name" value="DNA_repair_prot_XRCC4"/>
</dbReference>
<comment type="subcellular location">
    <subcellularLocation>
        <location evidence="1">Nucleus</location>
    </subcellularLocation>
</comment>